<proteinExistence type="predicted"/>
<name>A0A4C1XI21_EUMVA</name>
<dbReference type="Proteomes" id="UP000299102">
    <property type="component" value="Unassembled WGS sequence"/>
</dbReference>
<sequence>MYRQRRLAWPREIAGSRKRTTQHLDAARLHYAVISRSTILETTHLGVRRPAGGAGVDYHDNLALSPASAVNEARRVLEFFHLSSFASR</sequence>
<keyword evidence="2" id="KW-1185">Reference proteome</keyword>
<comment type="caution">
    <text evidence="1">The sequence shown here is derived from an EMBL/GenBank/DDBJ whole genome shotgun (WGS) entry which is preliminary data.</text>
</comment>
<evidence type="ECO:0000313" key="2">
    <source>
        <dbReference type="Proteomes" id="UP000299102"/>
    </source>
</evidence>
<reference evidence="1 2" key="1">
    <citation type="journal article" date="2019" name="Commun. Biol.">
        <title>The bagworm genome reveals a unique fibroin gene that provides high tensile strength.</title>
        <authorList>
            <person name="Kono N."/>
            <person name="Nakamura H."/>
            <person name="Ohtoshi R."/>
            <person name="Tomita M."/>
            <person name="Numata K."/>
            <person name="Arakawa K."/>
        </authorList>
    </citation>
    <scope>NUCLEOTIDE SEQUENCE [LARGE SCALE GENOMIC DNA]</scope>
</reference>
<protein>
    <submittedName>
        <fullName evidence="1">Uncharacterized protein</fullName>
    </submittedName>
</protein>
<accession>A0A4C1XI21</accession>
<evidence type="ECO:0000313" key="1">
    <source>
        <dbReference type="EMBL" id="GBP62740.1"/>
    </source>
</evidence>
<gene>
    <name evidence="1" type="ORF">EVAR_56258_1</name>
</gene>
<organism evidence="1 2">
    <name type="scientific">Eumeta variegata</name>
    <name type="common">Bagworm moth</name>
    <name type="synonym">Eumeta japonica</name>
    <dbReference type="NCBI Taxonomy" id="151549"/>
    <lineage>
        <taxon>Eukaryota</taxon>
        <taxon>Metazoa</taxon>
        <taxon>Ecdysozoa</taxon>
        <taxon>Arthropoda</taxon>
        <taxon>Hexapoda</taxon>
        <taxon>Insecta</taxon>
        <taxon>Pterygota</taxon>
        <taxon>Neoptera</taxon>
        <taxon>Endopterygota</taxon>
        <taxon>Lepidoptera</taxon>
        <taxon>Glossata</taxon>
        <taxon>Ditrysia</taxon>
        <taxon>Tineoidea</taxon>
        <taxon>Psychidae</taxon>
        <taxon>Oiketicinae</taxon>
        <taxon>Eumeta</taxon>
    </lineage>
</organism>
<dbReference type="AlphaFoldDB" id="A0A4C1XI21"/>
<dbReference type="EMBL" id="BGZK01000848">
    <property type="protein sequence ID" value="GBP62740.1"/>
    <property type="molecule type" value="Genomic_DNA"/>
</dbReference>